<sequence>MNEKTSLMDKIKKFFSQHGGQSKLNPKTILILLAAGIGIMLLSSLTDQAGKTAGVQQAATSPGSGNSGSQEVFKPTADNEKDLIAGYEQEYETQLKEALETISGIDDVSVVVNVDATSLKVLEKNRSTQSQSTNETDRDGGERKVDDVTIDEQVVIIKQGDKETPLVLQYTKPAIRGVLVVANGADNVQIKKMIVDSVTRVLGVESFKVAVAPKKIKEAS</sequence>
<reference evidence="3 4" key="1">
    <citation type="submission" date="2021-04" db="EMBL/GenBank/DDBJ databases">
        <title>Metabacillus sp. strain KIGAM252 whole genome sequence.</title>
        <authorList>
            <person name="Seo M.-J."/>
            <person name="Cho E.-S."/>
            <person name="Hwang C.Y."/>
            <person name="Yoon D.J."/>
        </authorList>
    </citation>
    <scope>NUCLEOTIDE SEQUENCE [LARGE SCALE GENOMIC DNA]</scope>
    <source>
        <strain evidence="3 4">KIGAM252</strain>
    </source>
</reference>
<feature type="transmembrane region" description="Helical" evidence="2">
    <location>
        <begin position="28"/>
        <end position="46"/>
    </location>
</feature>
<keyword evidence="2" id="KW-0812">Transmembrane</keyword>
<keyword evidence="2" id="KW-1133">Transmembrane helix</keyword>
<feature type="region of interest" description="Disordered" evidence="1">
    <location>
        <begin position="124"/>
        <end position="144"/>
    </location>
</feature>
<organism evidence="3 4">
    <name type="scientific">Metabacillus flavus</name>
    <dbReference type="NCBI Taxonomy" id="2823519"/>
    <lineage>
        <taxon>Bacteria</taxon>
        <taxon>Bacillati</taxon>
        <taxon>Bacillota</taxon>
        <taxon>Bacilli</taxon>
        <taxon>Bacillales</taxon>
        <taxon>Bacillaceae</taxon>
        <taxon>Metabacillus</taxon>
    </lineage>
</organism>
<keyword evidence="4" id="KW-1185">Reference proteome</keyword>
<gene>
    <name evidence="3" type="primary">spoIIIAG</name>
    <name evidence="3" type="ORF">J9317_12520</name>
</gene>
<accession>A0ABS5LGU7</accession>
<comment type="caution">
    <text evidence="3">The sequence shown here is derived from an EMBL/GenBank/DDBJ whole genome shotgun (WGS) entry which is preliminary data.</text>
</comment>
<evidence type="ECO:0000256" key="1">
    <source>
        <dbReference type="SAM" id="MobiDB-lite"/>
    </source>
</evidence>
<evidence type="ECO:0000256" key="2">
    <source>
        <dbReference type="SAM" id="Phobius"/>
    </source>
</evidence>
<dbReference type="EMBL" id="JAGVRK010000001">
    <property type="protein sequence ID" value="MBS2969589.1"/>
    <property type="molecule type" value="Genomic_DNA"/>
</dbReference>
<keyword evidence="2" id="KW-0472">Membrane</keyword>
<dbReference type="Proteomes" id="UP000682403">
    <property type="component" value="Unassembled WGS sequence"/>
</dbReference>
<protein>
    <submittedName>
        <fullName evidence="3">Stage III sporulation protein AG</fullName>
    </submittedName>
</protein>
<proteinExistence type="predicted"/>
<dbReference type="InterPro" id="IPR014195">
    <property type="entry name" value="Spore_III_AG"/>
</dbReference>
<evidence type="ECO:0000313" key="4">
    <source>
        <dbReference type="Proteomes" id="UP000682403"/>
    </source>
</evidence>
<evidence type="ECO:0000313" key="3">
    <source>
        <dbReference type="EMBL" id="MBS2969589.1"/>
    </source>
</evidence>
<dbReference type="RefSeq" id="WP_211559078.1">
    <property type="nucleotide sequence ID" value="NZ_JAGVRK010000001.1"/>
</dbReference>
<name>A0ABS5LGU7_9BACI</name>
<dbReference type="NCBIfam" id="TIGR02830">
    <property type="entry name" value="spore_III_AG"/>
    <property type="match status" value="1"/>
</dbReference>
<feature type="compositionally biased region" description="Basic and acidic residues" evidence="1">
    <location>
        <begin position="135"/>
        <end position="144"/>
    </location>
</feature>